<dbReference type="AlphaFoldDB" id="A0A0G4EM80"/>
<evidence type="ECO:0000313" key="3">
    <source>
        <dbReference type="Proteomes" id="UP000041254"/>
    </source>
</evidence>
<dbReference type="VEuPathDB" id="CryptoDB:Vbra_5206"/>
<keyword evidence="3" id="KW-1185">Reference proteome</keyword>
<name>A0A0G4EM80_VITBC</name>
<evidence type="ECO:0000256" key="1">
    <source>
        <dbReference type="SAM" id="SignalP"/>
    </source>
</evidence>
<dbReference type="Proteomes" id="UP000041254">
    <property type="component" value="Unassembled WGS sequence"/>
</dbReference>
<reference evidence="2 3" key="1">
    <citation type="submission" date="2014-11" db="EMBL/GenBank/DDBJ databases">
        <authorList>
            <person name="Zhu J."/>
            <person name="Qi W."/>
            <person name="Song R."/>
        </authorList>
    </citation>
    <scope>NUCLEOTIDE SEQUENCE [LARGE SCALE GENOMIC DNA]</scope>
</reference>
<keyword evidence="1" id="KW-0732">Signal</keyword>
<accession>A0A0G4EM80</accession>
<evidence type="ECO:0000313" key="2">
    <source>
        <dbReference type="EMBL" id="CEL98269.1"/>
    </source>
</evidence>
<dbReference type="InParanoid" id="A0A0G4EM80"/>
<organism evidence="2 3">
    <name type="scientific">Vitrella brassicaformis (strain CCMP3155)</name>
    <dbReference type="NCBI Taxonomy" id="1169540"/>
    <lineage>
        <taxon>Eukaryota</taxon>
        <taxon>Sar</taxon>
        <taxon>Alveolata</taxon>
        <taxon>Colpodellida</taxon>
        <taxon>Vitrellaceae</taxon>
        <taxon>Vitrella</taxon>
    </lineage>
</organism>
<gene>
    <name evidence="2" type="ORF">Vbra_5206</name>
</gene>
<proteinExistence type="predicted"/>
<feature type="chain" id="PRO_5005187857" evidence="1">
    <location>
        <begin position="17"/>
        <end position="193"/>
    </location>
</feature>
<feature type="signal peptide" evidence="1">
    <location>
        <begin position="1"/>
        <end position="16"/>
    </location>
</feature>
<dbReference type="EMBL" id="CDMY01000266">
    <property type="protein sequence ID" value="CEL98269.1"/>
    <property type="molecule type" value="Genomic_DNA"/>
</dbReference>
<sequence length="193" mass="21130">MMSALCLFAGVQMSAAASEEGGASIADEPSSSAASAANGASSASSDHQQLALAFLPSKMSPTLLLLVLSSSLNEATKRPILTEDEALQDLLEWCWNKKDDIDARLQDVDVAIEDACESGSKMYRPLVGYRDELQRVRWLVYFTWLSALSKCCKDPFQMEPVTRYLSEDFDNRPFAYKPIKTPLPPASQGVSPE</sequence>
<protein>
    <submittedName>
        <fullName evidence="2">Uncharacterized protein</fullName>
    </submittedName>
</protein>